<evidence type="ECO:0000256" key="5">
    <source>
        <dbReference type="ARBA" id="ARBA00023004"/>
    </source>
</evidence>
<dbReference type="InterPro" id="IPR006314">
    <property type="entry name" value="Dyp_peroxidase"/>
</dbReference>
<organism evidence="7 8">
    <name type="scientific">Ramlibacter ginsenosidimutans</name>
    <dbReference type="NCBI Taxonomy" id="502333"/>
    <lineage>
        <taxon>Bacteria</taxon>
        <taxon>Pseudomonadati</taxon>
        <taxon>Pseudomonadota</taxon>
        <taxon>Betaproteobacteria</taxon>
        <taxon>Burkholderiales</taxon>
        <taxon>Comamonadaceae</taxon>
        <taxon>Ramlibacter</taxon>
    </lineage>
</organism>
<proteinExistence type="predicted"/>
<evidence type="ECO:0000313" key="7">
    <source>
        <dbReference type="EMBL" id="MBK6005850.1"/>
    </source>
</evidence>
<dbReference type="GO" id="GO:0046872">
    <property type="term" value="F:metal ion binding"/>
    <property type="evidence" value="ECO:0007669"/>
    <property type="project" value="UniProtKB-KW"/>
</dbReference>
<protein>
    <submittedName>
        <fullName evidence="7">Dyp-type peroxidase</fullName>
    </submittedName>
</protein>
<keyword evidence="4" id="KW-0560">Oxidoreductase</keyword>
<evidence type="ECO:0000256" key="3">
    <source>
        <dbReference type="ARBA" id="ARBA00022723"/>
    </source>
</evidence>
<dbReference type="PANTHER" id="PTHR30521">
    <property type="entry name" value="DEFERROCHELATASE/PEROXIDASE"/>
    <property type="match status" value="1"/>
</dbReference>
<dbReference type="EMBL" id="JAEPWM010000002">
    <property type="protein sequence ID" value="MBK6005850.1"/>
    <property type="molecule type" value="Genomic_DNA"/>
</dbReference>
<dbReference type="InterPro" id="IPR011008">
    <property type="entry name" value="Dimeric_a/b-barrel"/>
</dbReference>
<evidence type="ECO:0000256" key="4">
    <source>
        <dbReference type="ARBA" id="ARBA00023002"/>
    </source>
</evidence>
<keyword evidence="8" id="KW-1185">Reference proteome</keyword>
<name>A0A934TR82_9BURK</name>
<gene>
    <name evidence="7" type="ORF">JJB11_07055</name>
</gene>
<sequence length="314" mass="34591">MREASTTPIEKPYQPGIFEGIPAVARYVLFTLADPSVDGAAIKEALTRLTPLVDGSDVVVGLGPSLVKALGADIPGLHEYPDFSRGDLKIPVTPGTLWCWLRGSDLGDLLQVTRKVQKALAPAFNVRHVTDAFRHAWKEGGHGRDLTGFEDGTENPEGEAAEQAAFAHGLGAGLDGSSYVAVQQWVHDLDAFEALQDEARDFHIGRRLADNEELEDAPEEAHVKRTAQESFDPEAFLLRRSMPWMMSMQAGLMFVAFGQSFRAFEQQMRRMTGHDDGIVDAMFRISKPVNGAYFWCPPMREGRLDLRRLGLGVA</sequence>
<dbReference type="Pfam" id="PF20628">
    <property type="entry name" value="Dyp_perox_C"/>
    <property type="match status" value="1"/>
</dbReference>
<evidence type="ECO:0000256" key="1">
    <source>
        <dbReference type="ARBA" id="ARBA00001970"/>
    </source>
</evidence>
<evidence type="ECO:0000259" key="6">
    <source>
        <dbReference type="Pfam" id="PF20628"/>
    </source>
</evidence>
<accession>A0A934TR82</accession>
<dbReference type="PROSITE" id="PS51404">
    <property type="entry name" value="DYP_PEROXIDASE"/>
    <property type="match status" value="1"/>
</dbReference>
<evidence type="ECO:0000256" key="2">
    <source>
        <dbReference type="ARBA" id="ARBA00022559"/>
    </source>
</evidence>
<dbReference type="Proteomes" id="UP000630528">
    <property type="component" value="Unassembled WGS sequence"/>
</dbReference>
<reference evidence="7" key="2">
    <citation type="submission" date="2021-01" db="EMBL/GenBank/DDBJ databases">
        <authorList>
            <person name="Kang M."/>
        </authorList>
    </citation>
    <scope>NUCLEOTIDE SEQUENCE</scope>
    <source>
        <strain evidence="7">KACC 17527</strain>
    </source>
</reference>
<keyword evidence="3" id="KW-0479">Metal-binding</keyword>
<dbReference type="NCBIfam" id="TIGR01413">
    <property type="entry name" value="Dyp_perox_fam"/>
    <property type="match status" value="1"/>
</dbReference>
<dbReference type="GO" id="GO:0020037">
    <property type="term" value="F:heme binding"/>
    <property type="evidence" value="ECO:0007669"/>
    <property type="project" value="InterPro"/>
</dbReference>
<keyword evidence="2 7" id="KW-0575">Peroxidase</keyword>
<evidence type="ECO:0000313" key="8">
    <source>
        <dbReference type="Proteomes" id="UP000630528"/>
    </source>
</evidence>
<feature type="domain" description="Dyp-type peroxidase C-terminal" evidence="6">
    <location>
        <begin position="144"/>
        <end position="299"/>
    </location>
</feature>
<dbReference type="GO" id="GO:0004601">
    <property type="term" value="F:peroxidase activity"/>
    <property type="evidence" value="ECO:0007669"/>
    <property type="project" value="UniProtKB-KW"/>
</dbReference>
<reference evidence="7" key="1">
    <citation type="journal article" date="2012" name="J. Microbiol. Biotechnol.">
        <title>Ramlibacter ginsenosidimutans sp. nov., with ginsenoside-converting activity.</title>
        <authorList>
            <person name="Wang L."/>
            <person name="An D.S."/>
            <person name="Kim S.G."/>
            <person name="Jin F.X."/>
            <person name="Kim S.C."/>
            <person name="Lee S.T."/>
            <person name="Im W.T."/>
        </authorList>
    </citation>
    <scope>NUCLEOTIDE SEQUENCE</scope>
    <source>
        <strain evidence="7">KACC 17527</strain>
    </source>
</reference>
<dbReference type="GO" id="GO:0005829">
    <property type="term" value="C:cytosol"/>
    <property type="evidence" value="ECO:0007669"/>
    <property type="project" value="TreeGrafter"/>
</dbReference>
<dbReference type="AlphaFoldDB" id="A0A934TR82"/>
<dbReference type="InterPro" id="IPR048328">
    <property type="entry name" value="Dyp_perox_C"/>
</dbReference>
<comment type="cofactor">
    <cofactor evidence="1">
        <name>heme b</name>
        <dbReference type="ChEBI" id="CHEBI:60344"/>
    </cofactor>
</comment>
<dbReference type="RefSeq" id="WP_201167662.1">
    <property type="nucleotide sequence ID" value="NZ_JAEPWM010000002.1"/>
</dbReference>
<dbReference type="SUPFAM" id="SSF54909">
    <property type="entry name" value="Dimeric alpha+beta barrel"/>
    <property type="match status" value="1"/>
</dbReference>
<dbReference type="PANTHER" id="PTHR30521:SF0">
    <property type="entry name" value="DYP-TYPE PEROXIDASE FAMILY PROTEIN"/>
    <property type="match status" value="1"/>
</dbReference>
<keyword evidence="5" id="KW-0408">Iron</keyword>
<comment type="caution">
    <text evidence="7">The sequence shown here is derived from an EMBL/GenBank/DDBJ whole genome shotgun (WGS) entry which is preliminary data.</text>
</comment>